<protein>
    <recommendedName>
        <fullName evidence="3">Threonine synthase</fullName>
    </recommendedName>
</protein>
<dbReference type="RefSeq" id="WP_008614081.1">
    <property type="nucleotide sequence ID" value="NZ_JH651379.1"/>
</dbReference>
<dbReference type="AlphaFoldDB" id="I3C8Z8"/>
<organism evidence="1 2">
    <name type="scientific">Galbibacter orientalis DSM 19592</name>
    <dbReference type="NCBI Taxonomy" id="926559"/>
    <lineage>
        <taxon>Bacteria</taxon>
        <taxon>Pseudomonadati</taxon>
        <taxon>Bacteroidota</taxon>
        <taxon>Flavobacteriia</taxon>
        <taxon>Flavobacteriales</taxon>
        <taxon>Flavobacteriaceae</taxon>
        <taxon>Galbibacter</taxon>
    </lineage>
</organism>
<dbReference type="EMBL" id="JH651379">
    <property type="protein sequence ID" value="EIJ40091.1"/>
    <property type="molecule type" value="Genomic_DNA"/>
</dbReference>
<evidence type="ECO:0000313" key="2">
    <source>
        <dbReference type="Proteomes" id="UP000004690"/>
    </source>
</evidence>
<evidence type="ECO:0000313" key="1">
    <source>
        <dbReference type="EMBL" id="EIJ40091.1"/>
    </source>
</evidence>
<reference evidence="1 2" key="1">
    <citation type="submission" date="2012-02" db="EMBL/GenBank/DDBJ databases">
        <title>Improved High-Quality Draft genome of Joostella marina DSM 19592.</title>
        <authorList>
            <consortium name="US DOE Joint Genome Institute (JGI-PGF)"/>
            <person name="Lucas S."/>
            <person name="Copeland A."/>
            <person name="Lapidus A."/>
            <person name="Bruce D."/>
            <person name="Goodwin L."/>
            <person name="Pitluck S."/>
            <person name="Peters L."/>
            <person name="Chertkov O."/>
            <person name="Ovchinnikova G."/>
            <person name="Kyrpides N."/>
            <person name="Mavromatis K."/>
            <person name="Detter J.C."/>
            <person name="Han C."/>
            <person name="Land M."/>
            <person name="Hauser L."/>
            <person name="Markowitz V."/>
            <person name="Cheng J.-F."/>
            <person name="Hugenholtz P."/>
            <person name="Woyke T."/>
            <person name="Wu D."/>
            <person name="Tindall B."/>
            <person name="Brambilla E."/>
            <person name="Klenk H.-P."/>
            <person name="Eisen J.A."/>
        </authorList>
    </citation>
    <scope>NUCLEOTIDE SEQUENCE [LARGE SCALE GENOMIC DNA]</scope>
    <source>
        <strain evidence="1 2">DSM 19592</strain>
    </source>
</reference>
<gene>
    <name evidence="1" type="ORF">JoomaDRAFT_3139</name>
</gene>
<proteinExistence type="predicted"/>
<name>I3C8Z8_9FLAO</name>
<dbReference type="HOGENOM" id="CLU_085003_0_0_10"/>
<dbReference type="Pfam" id="PF20113">
    <property type="entry name" value="DUF6503"/>
    <property type="match status" value="1"/>
</dbReference>
<keyword evidence="2" id="KW-1185">Reference proteome</keyword>
<sequence>MKKIITLIILVVIIIACSSENKKETSQLNLEKYPSELAEVFKAHGSLDAWQQNKTLLFTKGEENYTVDLNSRKSIIESSNYTVGYNGEEAWLMEKDSAAFKGNPDFYHNLFFYFYAMPFVLADDGIKYSETEPLVVDGKTYPGIKIAYQDGVGASSKDNYYLYYNKDTHQMEWLAYTVTFFDNKPKDQTSVIKYDNWQVVNGIKLPKTLVWYAKDSLGNVVAPKDKSPVTFTKVSLNTNTLDSKTFEKPN</sequence>
<dbReference type="eggNOG" id="ENOG502ZBWE">
    <property type="taxonomic scope" value="Bacteria"/>
</dbReference>
<dbReference type="PROSITE" id="PS51257">
    <property type="entry name" value="PROKAR_LIPOPROTEIN"/>
    <property type="match status" value="1"/>
</dbReference>
<dbReference type="OrthoDB" id="282859at2"/>
<evidence type="ECO:0008006" key="3">
    <source>
        <dbReference type="Google" id="ProtNLM"/>
    </source>
</evidence>
<dbReference type="STRING" id="926559.JoomaDRAFT_3139"/>
<accession>I3C8Z8</accession>
<dbReference type="Proteomes" id="UP000004690">
    <property type="component" value="Unassembled WGS sequence"/>
</dbReference>
<dbReference type="InterPro" id="IPR045444">
    <property type="entry name" value="DUF6503"/>
</dbReference>